<dbReference type="PANTHER" id="PTHR28259:SF1">
    <property type="entry name" value="FLUORIDE EXPORT PROTEIN 1-RELATED"/>
    <property type="match status" value="1"/>
</dbReference>
<keyword evidence="8" id="KW-0406">Ion transport</keyword>
<comment type="function">
    <text evidence="8">Fluoride-specific ion channel. Important for reducing fluoride concentration in the cell, thus reducing its toxicity.</text>
</comment>
<accession>A0A9E4ZH71</accession>
<dbReference type="GO" id="GO:0046872">
    <property type="term" value="F:metal ion binding"/>
    <property type="evidence" value="ECO:0007669"/>
    <property type="project" value="UniProtKB-KW"/>
</dbReference>
<keyword evidence="3 8" id="KW-0812">Transmembrane</keyword>
<dbReference type="NCBIfam" id="TIGR00494">
    <property type="entry name" value="crcB"/>
    <property type="match status" value="1"/>
</dbReference>
<name>A0A9E4ZH71_9EURY</name>
<dbReference type="Pfam" id="PF02537">
    <property type="entry name" value="CRCB"/>
    <property type="match status" value="1"/>
</dbReference>
<evidence type="ECO:0000256" key="6">
    <source>
        <dbReference type="ARBA" id="ARBA00035120"/>
    </source>
</evidence>
<dbReference type="RefSeq" id="WP_250868478.1">
    <property type="nucleotide sequence ID" value="NZ_JAGSOI010000036.1"/>
</dbReference>
<comment type="subcellular location">
    <subcellularLocation>
        <location evidence="1 8">Cell membrane</location>
        <topology evidence="1 8">Multi-pass membrane protein</topology>
    </subcellularLocation>
</comment>
<dbReference type="GO" id="GO:0062054">
    <property type="term" value="F:fluoride channel activity"/>
    <property type="evidence" value="ECO:0007669"/>
    <property type="project" value="UniProtKB-UniRule"/>
</dbReference>
<feature type="transmembrane region" description="Helical" evidence="8">
    <location>
        <begin position="94"/>
        <end position="118"/>
    </location>
</feature>
<protein>
    <recommendedName>
        <fullName evidence="8">Fluoride-specific ion channel FluC</fullName>
    </recommendedName>
</protein>
<keyword evidence="10" id="KW-1185">Reference proteome</keyword>
<keyword evidence="2 8" id="KW-1003">Cell membrane</keyword>
<feature type="transmembrane region" description="Helical" evidence="8">
    <location>
        <begin position="6"/>
        <end position="25"/>
    </location>
</feature>
<comment type="caution">
    <text evidence="9">The sequence shown here is derived from an EMBL/GenBank/DDBJ whole genome shotgun (WGS) entry which is preliminary data.</text>
</comment>
<evidence type="ECO:0000313" key="10">
    <source>
        <dbReference type="Proteomes" id="UP001056766"/>
    </source>
</evidence>
<feature type="binding site" evidence="8">
    <location>
        <position position="75"/>
    </location>
    <ligand>
        <name>Na(+)</name>
        <dbReference type="ChEBI" id="CHEBI:29101"/>
        <note>structural</note>
    </ligand>
</feature>
<dbReference type="PANTHER" id="PTHR28259">
    <property type="entry name" value="FLUORIDE EXPORT PROTEIN 1-RELATED"/>
    <property type="match status" value="1"/>
</dbReference>
<evidence type="ECO:0000256" key="7">
    <source>
        <dbReference type="ARBA" id="ARBA00035585"/>
    </source>
</evidence>
<reference evidence="9" key="1">
    <citation type="journal article" date="2021" name="mSystems">
        <title>Bacteria and Archaea Synergistically Convert Glycine Betaine to Biogenic Methane in the Formosa Cold Seep of the South China Sea.</title>
        <authorList>
            <person name="Li L."/>
            <person name="Zhang W."/>
            <person name="Zhang S."/>
            <person name="Song L."/>
            <person name="Sun Q."/>
            <person name="Zhang H."/>
            <person name="Xiang H."/>
            <person name="Dong X."/>
        </authorList>
    </citation>
    <scope>NUCLEOTIDE SEQUENCE</scope>
    <source>
        <strain evidence="9">LLY</strain>
    </source>
</reference>
<dbReference type="GO" id="GO:0005886">
    <property type="term" value="C:plasma membrane"/>
    <property type="evidence" value="ECO:0007669"/>
    <property type="project" value="UniProtKB-SubCell"/>
</dbReference>
<dbReference type="AlphaFoldDB" id="A0A9E4ZH71"/>
<comment type="similarity">
    <text evidence="6 8">Belongs to the fluoride channel Fluc/FEX (TC 1.A.43) family.</text>
</comment>
<dbReference type="InterPro" id="IPR003691">
    <property type="entry name" value="FluC"/>
</dbReference>
<keyword evidence="8" id="KW-0813">Transport</keyword>
<evidence type="ECO:0000256" key="1">
    <source>
        <dbReference type="ARBA" id="ARBA00004651"/>
    </source>
</evidence>
<evidence type="ECO:0000256" key="8">
    <source>
        <dbReference type="HAMAP-Rule" id="MF_00454"/>
    </source>
</evidence>
<feature type="transmembrane region" description="Helical" evidence="8">
    <location>
        <begin position="37"/>
        <end position="55"/>
    </location>
</feature>
<evidence type="ECO:0000256" key="3">
    <source>
        <dbReference type="ARBA" id="ARBA00022692"/>
    </source>
</evidence>
<evidence type="ECO:0000256" key="5">
    <source>
        <dbReference type="ARBA" id="ARBA00023136"/>
    </source>
</evidence>
<dbReference type="GO" id="GO:0140114">
    <property type="term" value="P:cellular detoxification of fluoride"/>
    <property type="evidence" value="ECO:0007669"/>
    <property type="project" value="UniProtKB-UniRule"/>
</dbReference>
<sequence length="121" mass="12753">MTGGLEEILLVGLGGAIGAPLRYIVSGIVPKARNLPTGTLLVNVIGSIMLSTLTFASSQNISLHLVNIGVLGSFTTYSTFAYETSRMLEEGRTIDLILNIILNLSLCILGVLLGHQLASLI</sequence>
<dbReference type="EMBL" id="JAGSOI010000036">
    <property type="protein sequence ID" value="MCM1987134.1"/>
    <property type="molecule type" value="Genomic_DNA"/>
</dbReference>
<keyword evidence="8" id="KW-0407">Ion channel</keyword>
<evidence type="ECO:0000256" key="4">
    <source>
        <dbReference type="ARBA" id="ARBA00022989"/>
    </source>
</evidence>
<proteinExistence type="inferred from homology"/>
<gene>
    <name evidence="8 9" type="primary">crcB</name>
    <name evidence="8" type="synonym">fluC</name>
    <name evidence="9" type="ORF">KDK67_09080</name>
</gene>
<dbReference type="Proteomes" id="UP001056766">
    <property type="component" value="Unassembled WGS sequence"/>
</dbReference>
<keyword evidence="8" id="KW-0915">Sodium</keyword>
<keyword evidence="4 8" id="KW-1133">Transmembrane helix</keyword>
<organism evidence="9 10">
    <name type="scientific">Methanococcoides seepicolus</name>
    <dbReference type="NCBI Taxonomy" id="2828780"/>
    <lineage>
        <taxon>Archaea</taxon>
        <taxon>Methanobacteriati</taxon>
        <taxon>Methanobacteriota</taxon>
        <taxon>Stenosarchaea group</taxon>
        <taxon>Methanomicrobia</taxon>
        <taxon>Methanosarcinales</taxon>
        <taxon>Methanosarcinaceae</taxon>
        <taxon>Methanococcoides</taxon>
    </lineage>
</organism>
<dbReference type="HAMAP" id="MF_00454">
    <property type="entry name" value="FluC"/>
    <property type="match status" value="1"/>
</dbReference>
<feature type="binding site" evidence="8">
    <location>
        <position position="72"/>
    </location>
    <ligand>
        <name>Na(+)</name>
        <dbReference type="ChEBI" id="CHEBI:29101"/>
        <note>structural</note>
    </ligand>
</feature>
<evidence type="ECO:0000313" key="9">
    <source>
        <dbReference type="EMBL" id="MCM1987134.1"/>
    </source>
</evidence>
<feature type="transmembrane region" description="Helical" evidence="8">
    <location>
        <begin position="61"/>
        <end position="82"/>
    </location>
</feature>
<keyword evidence="5 8" id="KW-0472">Membrane</keyword>
<reference evidence="9" key="2">
    <citation type="submission" date="2021-04" db="EMBL/GenBank/DDBJ databases">
        <authorList>
            <person name="Dong X."/>
        </authorList>
    </citation>
    <scope>NUCLEOTIDE SEQUENCE</scope>
    <source>
        <strain evidence="9">LLY</strain>
    </source>
</reference>
<evidence type="ECO:0000256" key="2">
    <source>
        <dbReference type="ARBA" id="ARBA00022475"/>
    </source>
</evidence>
<comment type="catalytic activity">
    <reaction evidence="7">
        <text>fluoride(in) = fluoride(out)</text>
        <dbReference type="Rhea" id="RHEA:76159"/>
        <dbReference type="ChEBI" id="CHEBI:17051"/>
    </reaction>
    <physiologicalReaction direction="left-to-right" evidence="7">
        <dbReference type="Rhea" id="RHEA:76160"/>
    </physiologicalReaction>
</comment>
<keyword evidence="8" id="KW-0479">Metal-binding</keyword>
<comment type="activity regulation">
    <text evidence="8">Na(+) is not transported, but it plays an essential structural role and its presence is essential for fluoride channel function.</text>
</comment>